<evidence type="ECO:0000313" key="3">
    <source>
        <dbReference type="EMBL" id="MBB6543792.1"/>
    </source>
</evidence>
<organism evidence="3 4">
    <name type="scientific">Thalassotalea piscium</name>
    <dbReference type="NCBI Taxonomy" id="1230533"/>
    <lineage>
        <taxon>Bacteria</taxon>
        <taxon>Pseudomonadati</taxon>
        <taxon>Pseudomonadota</taxon>
        <taxon>Gammaproteobacteria</taxon>
        <taxon>Alteromonadales</taxon>
        <taxon>Colwelliaceae</taxon>
        <taxon>Thalassotalea</taxon>
    </lineage>
</organism>
<keyword evidence="1" id="KW-1133">Transmembrane helix</keyword>
<feature type="transmembrane region" description="Helical" evidence="1">
    <location>
        <begin position="203"/>
        <end position="221"/>
    </location>
</feature>
<keyword evidence="1" id="KW-0812">Transmembrane</keyword>
<dbReference type="InterPro" id="IPR007730">
    <property type="entry name" value="SPOR-like_dom"/>
</dbReference>
<keyword evidence="4" id="KW-1185">Reference proteome</keyword>
<comment type="caution">
    <text evidence="3">The sequence shown here is derived from an EMBL/GenBank/DDBJ whole genome shotgun (WGS) entry which is preliminary data.</text>
</comment>
<feature type="domain" description="SPOR" evidence="2">
    <location>
        <begin position="392"/>
        <end position="469"/>
    </location>
</feature>
<name>A0A7X0NHW9_9GAMM</name>
<dbReference type="AlphaFoldDB" id="A0A7X0NHW9"/>
<reference evidence="3 4" key="1">
    <citation type="submission" date="2020-08" db="EMBL/GenBank/DDBJ databases">
        <title>Genomic Encyclopedia of Type Strains, Phase IV (KMG-IV): sequencing the most valuable type-strain genomes for metagenomic binning, comparative biology and taxonomic classification.</title>
        <authorList>
            <person name="Goeker M."/>
        </authorList>
    </citation>
    <scope>NUCLEOTIDE SEQUENCE [LARGE SCALE GENOMIC DNA]</scope>
    <source>
        <strain evidence="3 4">DSM 26287</strain>
    </source>
</reference>
<gene>
    <name evidence="3" type="ORF">HNQ55_002314</name>
</gene>
<sequence length="484" mass="53189">MSALAQTSQLNTSTDSVTSISVNSRIDYIFRFSKHAVLVVDENAQACSSVGYQFLDQLSNEHNAAFVSASTKLNNIQIRCRIIEQLFGNSVFDPEQSLAVSIINLLNANPQKLAIVLDNTQFASLQIIHELTQLALIAKKAKLDIELLMLGDYAAGKMLAEHKDLFHKKISILSKQSGQLLSLSAKQFKTPQSWLTLTVSKKWLISLIIISSLAIVTVVWLQQQETFNFSKLPKLNTSKVVASSGADQTVLNLGASEVSSSASPEYVYKVLSGNISQSSEVNTQTAEVSDIVSAIAAFEVVPAVLLKESVLVDSNENIKADNQPNEVINARSKKNELVPPSTNDESNAVIEVNEATSVNTIVASSASKVPMLAENNKVSVIEGSDIGNEYYKRYTAGYVIQIAGFTQESIKQEFLADFTTLEFKQYQRILNEEVMTVLTSKYYPTRAEAEQALYALPQTILSRSPWIKSISAINNEINAFERSQ</sequence>
<dbReference type="RefSeq" id="WP_184424571.1">
    <property type="nucleotide sequence ID" value="NZ_AP027362.1"/>
</dbReference>
<dbReference type="Gene3D" id="3.30.70.1070">
    <property type="entry name" value="Sporulation related repeat"/>
    <property type="match status" value="1"/>
</dbReference>
<dbReference type="PROSITE" id="PS51724">
    <property type="entry name" value="SPOR"/>
    <property type="match status" value="1"/>
</dbReference>
<evidence type="ECO:0000313" key="4">
    <source>
        <dbReference type="Proteomes" id="UP000537141"/>
    </source>
</evidence>
<accession>A0A7X0NHW9</accession>
<proteinExistence type="predicted"/>
<evidence type="ECO:0000259" key="2">
    <source>
        <dbReference type="PROSITE" id="PS51724"/>
    </source>
</evidence>
<keyword evidence="1" id="KW-0472">Membrane</keyword>
<dbReference type="GO" id="GO:0042834">
    <property type="term" value="F:peptidoglycan binding"/>
    <property type="evidence" value="ECO:0007669"/>
    <property type="project" value="InterPro"/>
</dbReference>
<dbReference type="Proteomes" id="UP000537141">
    <property type="component" value="Unassembled WGS sequence"/>
</dbReference>
<dbReference type="InterPro" id="IPR036680">
    <property type="entry name" value="SPOR-like_sf"/>
</dbReference>
<evidence type="ECO:0000256" key="1">
    <source>
        <dbReference type="SAM" id="Phobius"/>
    </source>
</evidence>
<dbReference type="EMBL" id="JACHHU010000019">
    <property type="protein sequence ID" value="MBB6543792.1"/>
    <property type="molecule type" value="Genomic_DNA"/>
</dbReference>
<protein>
    <submittedName>
        <fullName evidence="3">DamX protein</fullName>
    </submittedName>
</protein>